<accession>A0AAV7QDH4</accession>
<sequence>MLQDRAAGSTRCTPDITGPRHITLGEGNRSEARSASHRKARLPARDSPPIEDPQDHAAGSCCGLTLGAEWQTADRRPGPPATASHHTGITGSPQEQRGRSAARSTSYHKSPLPARGLPPIEDPQDHAAGSRNAQEHGRRSAVRSANAESGGRITAGDHEYSELPHSLPSPRLTTVKENSQDLTEAVGNTLTIRRGALETFRPPVLRAVEATKEDLVA</sequence>
<evidence type="ECO:0000313" key="2">
    <source>
        <dbReference type="EMBL" id="KAJ1138621.1"/>
    </source>
</evidence>
<dbReference type="EMBL" id="JANPWB010000010">
    <property type="protein sequence ID" value="KAJ1138621.1"/>
    <property type="molecule type" value="Genomic_DNA"/>
</dbReference>
<protein>
    <submittedName>
        <fullName evidence="2">Uncharacterized protein</fullName>
    </submittedName>
</protein>
<comment type="caution">
    <text evidence="2">The sequence shown here is derived from an EMBL/GenBank/DDBJ whole genome shotgun (WGS) entry which is preliminary data.</text>
</comment>
<keyword evidence="3" id="KW-1185">Reference proteome</keyword>
<dbReference type="Proteomes" id="UP001066276">
    <property type="component" value="Chromosome 6"/>
</dbReference>
<proteinExistence type="predicted"/>
<organism evidence="2 3">
    <name type="scientific">Pleurodeles waltl</name>
    <name type="common">Iberian ribbed newt</name>
    <dbReference type="NCBI Taxonomy" id="8319"/>
    <lineage>
        <taxon>Eukaryota</taxon>
        <taxon>Metazoa</taxon>
        <taxon>Chordata</taxon>
        <taxon>Craniata</taxon>
        <taxon>Vertebrata</taxon>
        <taxon>Euteleostomi</taxon>
        <taxon>Amphibia</taxon>
        <taxon>Batrachia</taxon>
        <taxon>Caudata</taxon>
        <taxon>Salamandroidea</taxon>
        <taxon>Salamandridae</taxon>
        <taxon>Pleurodelinae</taxon>
        <taxon>Pleurodeles</taxon>
    </lineage>
</organism>
<feature type="region of interest" description="Disordered" evidence="1">
    <location>
        <begin position="1"/>
        <end position="174"/>
    </location>
</feature>
<reference evidence="2" key="1">
    <citation type="journal article" date="2022" name="bioRxiv">
        <title>Sequencing and chromosome-scale assembly of the giantPleurodeles waltlgenome.</title>
        <authorList>
            <person name="Brown T."/>
            <person name="Elewa A."/>
            <person name="Iarovenko S."/>
            <person name="Subramanian E."/>
            <person name="Araus A.J."/>
            <person name="Petzold A."/>
            <person name="Susuki M."/>
            <person name="Suzuki K.-i.T."/>
            <person name="Hayashi T."/>
            <person name="Toyoda A."/>
            <person name="Oliveira C."/>
            <person name="Osipova E."/>
            <person name="Leigh N.D."/>
            <person name="Simon A."/>
            <person name="Yun M.H."/>
        </authorList>
    </citation>
    <scope>NUCLEOTIDE SEQUENCE</scope>
    <source>
        <strain evidence="2">20211129_DDA</strain>
        <tissue evidence="2">Liver</tissue>
    </source>
</reference>
<dbReference type="AlphaFoldDB" id="A0AAV7QDH4"/>
<evidence type="ECO:0000313" key="3">
    <source>
        <dbReference type="Proteomes" id="UP001066276"/>
    </source>
</evidence>
<name>A0AAV7QDH4_PLEWA</name>
<feature type="compositionally biased region" description="Polar residues" evidence="1">
    <location>
        <begin position="84"/>
        <end position="95"/>
    </location>
</feature>
<evidence type="ECO:0000256" key="1">
    <source>
        <dbReference type="SAM" id="MobiDB-lite"/>
    </source>
</evidence>
<gene>
    <name evidence="2" type="ORF">NDU88_005002</name>
</gene>